<dbReference type="EMBL" id="LR796915">
    <property type="protein sequence ID" value="CAB4175157.1"/>
    <property type="molecule type" value="Genomic_DNA"/>
</dbReference>
<dbReference type="EMBL" id="LR798431">
    <property type="protein sequence ID" value="CAB5231209.1"/>
    <property type="molecule type" value="Genomic_DNA"/>
</dbReference>
<accession>A0A6J5MVZ2</accession>
<evidence type="ECO:0000313" key="8">
    <source>
        <dbReference type="EMBL" id="CAB4217517.1"/>
    </source>
</evidence>
<name>A0A6J5MVZ2_9CAUD</name>
<sequence>MVVTITTPSKKMLGVGVFEALKMGLETQVYGDTHFDLVVHDQMRTDIVVNACNGTIISITDSMNISPYRSVYDN</sequence>
<protein>
    <submittedName>
        <fullName evidence="2">Uncharacterized protein</fullName>
    </submittedName>
</protein>
<dbReference type="EMBL" id="LR797188">
    <property type="protein sequence ID" value="CAB4192893.1"/>
    <property type="molecule type" value="Genomic_DNA"/>
</dbReference>
<evidence type="ECO:0000313" key="4">
    <source>
        <dbReference type="EMBL" id="CAB4179654.1"/>
    </source>
</evidence>
<evidence type="ECO:0000313" key="7">
    <source>
        <dbReference type="EMBL" id="CAB4192893.1"/>
    </source>
</evidence>
<dbReference type="EMBL" id="LR796551">
    <property type="protein sequence ID" value="CAB4150828.1"/>
    <property type="molecule type" value="Genomic_DNA"/>
</dbReference>
<dbReference type="EMBL" id="LR797080">
    <property type="protein sequence ID" value="CAB4185772.1"/>
    <property type="molecule type" value="Genomic_DNA"/>
</dbReference>
<dbReference type="EMBL" id="LR796983">
    <property type="protein sequence ID" value="CAB4179654.1"/>
    <property type="molecule type" value="Genomic_DNA"/>
</dbReference>
<gene>
    <name evidence="4" type="ORF">UFOVP1032_38</name>
    <name evidence="5" type="ORF">UFOVP1125_106</name>
    <name evidence="6" type="ORF">UFOVP1173_52</name>
    <name evidence="7" type="ORF">UFOVP1241_122</name>
    <name evidence="8" type="ORF">UFOVP1491_38</name>
    <name evidence="9" type="ORF">UFOVP1579_38</name>
    <name evidence="1" type="ORF">UFOVP485_83</name>
    <name evidence="2" type="ORF">UFOVP575_35</name>
    <name evidence="3" type="ORF">UFOVP963_125</name>
</gene>
<dbReference type="EMBL" id="LR797131">
    <property type="protein sequence ID" value="CAB4188943.1"/>
    <property type="molecule type" value="Genomic_DNA"/>
</dbReference>
<evidence type="ECO:0000313" key="6">
    <source>
        <dbReference type="EMBL" id="CAB4188943.1"/>
    </source>
</evidence>
<organism evidence="2">
    <name type="scientific">uncultured Caudovirales phage</name>
    <dbReference type="NCBI Taxonomy" id="2100421"/>
    <lineage>
        <taxon>Viruses</taxon>
        <taxon>Duplodnaviria</taxon>
        <taxon>Heunggongvirae</taxon>
        <taxon>Uroviricota</taxon>
        <taxon>Caudoviricetes</taxon>
        <taxon>Peduoviridae</taxon>
        <taxon>Maltschvirus</taxon>
        <taxon>Maltschvirus maltsch</taxon>
    </lineage>
</organism>
<evidence type="ECO:0000313" key="5">
    <source>
        <dbReference type="EMBL" id="CAB4185772.1"/>
    </source>
</evidence>
<dbReference type="EMBL" id="LR796457">
    <property type="protein sequence ID" value="CAB4145968.1"/>
    <property type="molecule type" value="Genomic_DNA"/>
</dbReference>
<evidence type="ECO:0000313" key="2">
    <source>
        <dbReference type="EMBL" id="CAB4150828.1"/>
    </source>
</evidence>
<reference evidence="2" key="1">
    <citation type="submission" date="2020-04" db="EMBL/GenBank/DDBJ databases">
        <authorList>
            <person name="Chiriac C."/>
            <person name="Salcher M."/>
            <person name="Ghai R."/>
            <person name="Kavagutti S V."/>
        </authorList>
    </citation>
    <scope>NUCLEOTIDE SEQUENCE</scope>
</reference>
<evidence type="ECO:0000313" key="1">
    <source>
        <dbReference type="EMBL" id="CAB4145968.1"/>
    </source>
</evidence>
<proteinExistence type="predicted"/>
<evidence type="ECO:0000313" key="9">
    <source>
        <dbReference type="EMBL" id="CAB5231209.1"/>
    </source>
</evidence>
<dbReference type="EMBL" id="LR797455">
    <property type="protein sequence ID" value="CAB4217517.1"/>
    <property type="molecule type" value="Genomic_DNA"/>
</dbReference>
<evidence type="ECO:0000313" key="3">
    <source>
        <dbReference type="EMBL" id="CAB4175157.1"/>
    </source>
</evidence>